<proteinExistence type="predicted"/>
<protein>
    <submittedName>
        <fullName evidence="2">Uncharacterized protein</fullName>
    </submittedName>
</protein>
<feature type="region of interest" description="Disordered" evidence="1">
    <location>
        <begin position="254"/>
        <end position="276"/>
    </location>
</feature>
<feature type="region of interest" description="Disordered" evidence="1">
    <location>
        <begin position="50"/>
        <end position="87"/>
    </location>
</feature>
<feature type="non-terminal residue" evidence="2">
    <location>
        <position position="513"/>
    </location>
</feature>
<feature type="region of interest" description="Disordered" evidence="1">
    <location>
        <begin position="345"/>
        <end position="513"/>
    </location>
</feature>
<gene>
    <name evidence="2" type="ORF">P153DRAFT_261956</name>
</gene>
<dbReference type="EMBL" id="ML977500">
    <property type="protein sequence ID" value="KAF2132854.1"/>
    <property type="molecule type" value="Genomic_DNA"/>
</dbReference>
<feature type="compositionally biased region" description="Basic and acidic residues" evidence="1">
    <location>
        <begin position="254"/>
        <end position="269"/>
    </location>
</feature>
<dbReference type="OrthoDB" id="5415512at2759"/>
<reference evidence="2" key="1">
    <citation type="journal article" date="2020" name="Stud. Mycol.">
        <title>101 Dothideomycetes genomes: a test case for predicting lifestyles and emergence of pathogens.</title>
        <authorList>
            <person name="Haridas S."/>
            <person name="Albert R."/>
            <person name="Binder M."/>
            <person name="Bloem J."/>
            <person name="Labutti K."/>
            <person name="Salamov A."/>
            <person name="Andreopoulos B."/>
            <person name="Baker S."/>
            <person name="Barry K."/>
            <person name="Bills G."/>
            <person name="Bluhm B."/>
            <person name="Cannon C."/>
            <person name="Castanera R."/>
            <person name="Culley D."/>
            <person name="Daum C."/>
            <person name="Ezra D."/>
            <person name="Gonzalez J."/>
            <person name="Henrissat B."/>
            <person name="Kuo A."/>
            <person name="Liang C."/>
            <person name="Lipzen A."/>
            <person name="Lutzoni F."/>
            <person name="Magnuson J."/>
            <person name="Mondo S."/>
            <person name="Nolan M."/>
            <person name="Ohm R."/>
            <person name="Pangilinan J."/>
            <person name="Park H.-J."/>
            <person name="Ramirez L."/>
            <person name="Alfaro M."/>
            <person name="Sun H."/>
            <person name="Tritt A."/>
            <person name="Yoshinaga Y."/>
            <person name="Zwiers L.-H."/>
            <person name="Turgeon B."/>
            <person name="Goodwin S."/>
            <person name="Spatafora J."/>
            <person name="Crous P."/>
            <person name="Grigoriev I."/>
        </authorList>
    </citation>
    <scope>NUCLEOTIDE SEQUENCE</scope>
    <source>
        <strain evidence="2">CBS 119687</strain>
    </source>
</reference>
<accession>A0A6A6APJ0</accession>
<evidence type="ECO:0000313" key="3">
    <source>
        <dbReference type="Proteomes" id="UP000799771"/>
    </source>
</evidence>
<dbReference type="RefSeq" id="XP_033527241.1">
    <property type="nucleotide sequence ID" value="XM_033662836.1"/>
</dbReference>
<name>A0A6A6APJ0_9PLEO</name>
<feature type="compositionally biased region" description="Basic and acidic residues" evidence="1">
    <location>
        <begin position="450"/>
        <end position="459"/>
    </location>
</feature>
<dbReference type="GeneID" id="54403268"/>
<feature type="compositionally biased region" description="Polar residues" evidence="1">
    <location>
        <begin position="461"/>
        <end position="472"/>
    </location>
</feature>
<feature type="region of interest" description="Disordered" evidence="1">
    <location>
        <begin position="1"/>
        <end position="22"/>
    </location>
</feature>
<dbReference type="Proteomes" id="UP000799771">
    <property type="component" value="Unassembled WGS sequence"/>
</dbReference>
<dbReference type="AlphaFoldDB" id="A0A6A6APJ0"/>
<feature type="compositionally biased region" description="Basic and acidic residues" evidence="1">
    <location>
        <begin position="424"/>
        <end position="437"/>
    </location>
</feature>
<sequence>MANEEQRRAFASYMGTASSGGGQAVPEYPGAVAQPGNPFLYSGGFAQGGFGQGGFSQSGIPQRPPPLGASGAPQEQQSMRAPVAPGEYANIPSNYTSQPPPLPTYNAGYQYTDPMAPSDRRTSAAMGTMTAPRNFSGEIVESRQKQTDEYYHYQQHSYPPAPPGPTAPQHIQNQTVPVLLCHTCSECGKMRSAGFHRNNPVIPGKPVVTSSCRRCKKKMKSKRRSESSYTRIRTCIADEPCDWPREAVHIDMNSSERRGRRQSREEVYLARHSPSRPRIVREGTSQTRIGLRVQQQDYSPARVQRRETIARVSSLSPRRASRYGEVWPPPDVVRMRPRSDEIYATPTQLPRPIPRSDEVWPPPDVVRTHSGRKVSPTRQNSRIIELSPSPPPIRTRSRRFVYHSESQERRPRIQSVSPARGRVSTREERRSDAELRMASHPRPYRALMPDQREYVRESDETSTNLGSGSQGRMDSPNRGILKPSGRDFETAYRRRTTLRDSQQSTSVEVGGPR</sequence>
<keyword evidence="3" id="KW-1185">Reference proteome</keyword>
<evidence type="ECO:0000256" key="1">
    <source>
        <dbReference type="SAM" id="MobiDB-lite"/>
    </source>
</evidence>
<evidence type="ECO:0000313" key="2">
    <source>
        <dbReference type="EMBL" id="KAF2132854.1"/>
    </source>
</evidence>
<organism evidence="2 3">
    <name type="scientific">Dothidotthia symphoricarpi CBS 119687</name>
    <dbReference type="NCBI Taxonomy" id="1392245"/>
    <lineage>
        <taxon>Eukaryota</taxon>
        <taxon>Fungi</taxon>
        <taxon>Dikarya</taxon>
        <taxon>Ascomycota</taxon>
        <taxon>Pezizomycotina</taxon>
        <taxon>Dothideomycetes</taxon>
        <taxon>Pleosporomycetidae</taxon>
        <taxon>Pleosporales</taxon>
        <taxon>Dothidotthiaceae</taxon>
        <taxon>Dothidotthia</taxon>
    </lineage>
</organism>